<accession>A0ABV0EJG6</accession>
<feature type="repeat" description="TPR" evidence="1">
    <location>
        <begin position="5"/>
        <end position="38"/>
    </location>
</feature>
<dbReference type="Gene3D" id="1.25.40.10">
    <property type="entry name" value="Tetratricopeptide repeat domain"/>
    <property type="match status" value="2"/>
</dbReference>
<gene>
    <name evidence="2" type="ORF">V6E02_11870</name>
</gene>
<feature type="repeat" description="TPR" evidence="1">
    <location>
        <begin position="72"/>
        <end position="105"/>
    </location>
</feature>
<dbReference type="EMBL" id="JBAJEX010000012">
    <property type="protein sequence ID" value="MEO1767908.1"/>
    <property type="molecule type" value="Genomic_DNA"/>
</dbReference>
<dbReference type="PANTHER" id="PTHR12558:SF13">
    <property type="entry name" value="CELL DIVISION CYCLE PROTEIN 27 HOMOLOG"/>
    <property type="match status" value="1"/>
</dbReference>
<keyword evidence="1" id="KW-0802">TPR repeat</keyword>
<comment type="caution">
    <text evidence="2">The sequence shown here is derived from an EMBL/GenBank/DDBJ whole genome shotgun (WGS) entry which is preliminary data.</text>
</comment>
<name>A0ABV0EJG6_9BURK</name>
<proteinExistence type="predicted"/>
<evidence type="ECO:0000256" key="1">
    <source>
        <dbReference type="PROSITE-ProRule" id="PRU00339"/>
    </source>
</evidence>
<evidence type="ECO:0000313" key="3">
    <source>
        <dbReference type="Proteomes" id="UP001482231"/>
    </source>
</evidence>
<dbReference type="SUPFAM" id="SSF48452">
    <property type="entry name" value="TPR-like"/>
    <property type="match status" value="1"/>
</dbReference>
<dbReference type="PROSITE" id="PS50005">
    <property type="entry name" value="TPR"/>
    <property type="match status" value="3"/>
</dbReference>
<organism evidence="2 3">
    <name type="scientific">Thiobacter aerophilum</name>
    <dbReference type="NCBI Taxonomy" id="3121275"/>
    <lineage>
        <taxon>Bacteria</taxon>
        <taxon>Pseudomonadati</taxon>
        <taxon>Pseudomonadota</taxon>
        <taxon>Betaproteobacteria</taxon>
        <taxon>Burkholderiales</taxon>
        <taxon>Thiobacteraceae</taxon>
        <taxon>Thiobacter</taxon>
    </lineage>
</organism>
<reference evidence="2 3" key="1">
    <citation type="submission" date="2024-02" db="EMBL/GenBank/DDBJ databases">
        <title>New thermophilic sulfur-oxidizing bacteria from a hot springs of the Uzon caldera (Kamchatka, Russia).</title>
        <authorList>
            <person name="Dukat A.M."/>
            <person name="Elcheninov A.G."/>
            <person name="Frolov E.N."/>
        </authorList>
    </citation>
    <scope>NUCLEOTIDE SEQUENCE [LARGE SCALE GENOMIC DNA]</scope>
    <source>
        <strain evidence="2 3">AK1</strain>
    </source>
</reference>
<feature type="repeat" description="TPR" evidence="1">
    <location>
        <begin position="106"/>
        <end position="139"/>
    </location>
</feature>
<dbReference type="Pfam" id="PF13432">
    <property type="entry name" value="TPR_16"/>
    <property type="match status" value="1"/>
</dbReference>
<dbReference type="InterPro" id="IPR019734">
    <property type="entry name" value="TPR_rpt"/>
</dbReference>
<dbReference type="Proteomes" id="UP001482231">
    <property type="component" value="Unassembled WGS sequence"/>
</dbReference>
<evidence type="ECO:0000313" key="2">
    <source>
        <dbReference type="EMBL" id="MEO1767908.1"/>
    </source>
</evidence>
<dbReference type="SMART" id="SM00028">
    <property type="entry name" value="TPR"/>
    <property type="match status" value="4"/>
</dbReference>
<dbReference type="Pfam" id="PF13424">
    <property type="entry name" value="TPR_12"/>
    <property type="match status" value="1"/>
</dbReference>
<keyword evidence="3" id="KW-1185">Reference proteome</keyword>
<dbReference type="PANTHER" id="PTHR12558">
    <property type="entry name" value="CELL DIVISION CYCLE 16,23,27"/>
    <property type="match status" value="1"/>
</dbReference>
<dbReference type="InterPro" id="IPR011990">
    <property type="entry name" value="TPR-like_helical_dom_sf"/>
</dbReference>
<sequence>MNFDFVRHYWRGRLFTRLKRLNQALAAFEAALAISPNDLRVLRSLGYLHGERGAWQTAESYLRRALALAPDAVTWFNLGYLLDQSGRREQAIAAFREAVRLDSKLDRAWYGLGLAHAALGQHQEAVAALEKAGQLQPRNPHIWYALGMAQHHAHAPDKVEAVARHLLRFHPLVCGKLIQDTGRADLRHLVRELE</sequence>
<dbReference type="RefSeq" id="WP_347309019.1">
    <property type="nucleotide sequence ID" value="NZ_JBAJEX010000012.1"/>
</dbReference>
<protein>
    <submittedName>
        <fullName evidence="2">Tetratricopeptide repeat protein</fullName>
    </submittedName>
</protein>